<dbReference type="PANTHER" id="PTHR12128:SF66">
    <property type="entry name" value="4-HYDROXY-2-OXOGLUTARATE ALDOLASE, MITOCHONDRIAL"/>
    <property type="match status" value="1"/>
</dbReference>
<keyword evidence="1" id="KW-0456">Lyase</keyword>
<evidence type="ECO:0000256" key="1">
    <source>
        <dbReference type="ARBA" id="ARBA00023239"/>
    </source>
</evidence>
<comment type="caution">
    <text evidence="2">The sequence shown here is derived from an EMBL/GenBank/DDBJ whole genome shotgun (WGS) entry which is preliminary data.</text>
</comment>
<dbReference type="PRINTS" id="PR00146">
    <property type="entry name" value="DHPICSNTHASE"/>
</dbReference>
<dbReference type="Proteomes" id="UP001212997">
    <property type="component" value="Unassembled WGS sequence"/>
</dbReference>
<sequence>MGLQSRTISSIARGLKPAQYKAPYTRSIQVVIARNIQLASASSPTHTIKTCPRAHGYVWQRSMATVTNSTESTPPPKGVYVPAVLFMDQNEELDIPAITSHVLRLANGGVTGILVQGSNGEAQHLSHEERKLAIATTRKVLDENGFKDVVVIAGTGAQSTKETKKLCQDAYDAGAAYALVLTPSTWPPQMSKANIIRFHREVADASPIPTMIYNFPTVTAGQDLDSDVIASLGTHPNIVGTKLSCGNIGKLQRLTSSLSPAKFATFPGKSDVFLQGLYSGSAGVIGALPNVAPKAHIHLFKLWKDGRLDEAAKLQALLSHADWQLGKVGSIAGIKAVVSKHFGYGQRFVRGPLGPVEDINAFTIDKLEELIALEKTL</sequence>
<organism evidence="2 3">
    <name type="scientific">Meripilus lineatus</name>
    <dbReference type="NCBI Taxonomy" id="2056292"/>
    <lineage>
        <taxon>Eukaryota</taxon>
        <taxon>Fungi</taxon>
        <taxon>Dikarya</taxon>
        <taxon>Basidiomycota</taxon>
        <taxon>Agaricomycotina</taxon>
        <taxon>Agaricomycetes</taxon>
        <taxon>Polyporales</taxon>
        <taxon>Meripilaceae</taxon>
        <taxon>Meripilus</taxon>
    </lineage>
</organism>
<dbReference type="InterPro" id="IPR013785">
    <property type="entry name" value="Aldolase_TIM"/>
</dbReference>
<reference evidence="2" key="1">
    <citation type="submission" date="2022-07" db="EMBL/GenBank/DDBJ databases">
        <title>Genome Sequence of Physisporinus lineatus.</title>
        <authorList>
            <person name="Buettner E."/>
        </authorList>
    </citation>
    <scope>NUCLEOTIDE SEQUENCE</scope>
    <source>
        <strain evidence="2">VT162</strain>
    </source>
</reference>
<name>A0AAD5VDD5_9APHY</name>
<dbReference type="Pfam" id="PF00701">
    <property type="entry name" value="DHDPS"/>
    <property type="match status" value="1"/>
</dbReference>
<dbReference type="PANTHER" id="PTHR12128">
    <property type="entry name" value="DIHYDRODIPICOLINATE SYNTHASE"/>
    <property type="match status" value="1"/>
</dbReference>
<dbReference type="SUPFAM" id="SSF51569">
    <property type="entry name" value="Aldolase"/>
    <property type="match status" value="1"/>
</dbReference>
<gene>
    <name evidence="2" type="ORF">NLI96_g1142</name>
</gene>
<proteinExistence type="predicted"/>
<dbReference type="EMBL" id="JANAWD010000021">
    <property type="protein sequence ID" value="KAJ3490834.1"/>
    <property type="molecule type" value="Genomic_DNA"/>
</dbReference>
<dbReference type="GO" id="GO:0008840">
    <property type="term" value="F:4-hydroxy-tetrahydrodipicolinate synthase activity"/>
    <property type="evidence" value="ECO:0007669"/>
    <property type="project" value="TreeGrafter"/>
</dbReference>
<dbReference type="Gene3D" id="3.20.20.70">
    <property type="entry name" value="Aldolase class I"/>
    <property type="match status" value="1"/>
</dbReference>
<dbReference type="InterPro" id="IPR002220">
    <property type="entry name" value="DapA-like"/>
</dbReference>
<evidence type="ECO:0000313" key="3">
    <source>
        <dbReference type="Proteomes" id="UP001212997"/>
    </source>
</evidence>
<dbReference type="SMART" id="SM01130">
    <property type="entry name" value="DHDPS"/>
    <property type="match status" value="1"/>
</dbReference>
<protein>
    <recommendedName>
        <fullName evidence="4">Dihydrodipicolinate synthase</fullName>
    </recommendedName>
</protein>
<keyword evidence="3" id="KW-1185">Reference proteome</keyword>
<dbReference type="AlphaFoldDB" id="A0AAD5VDD5"/>
<dbReference type="CDD" id="cd00408">
    <property type="entry name" value="DHDPS-like"/>
    <property type="match status" value="1"/>
</dbReference>
<accession>A0AAD5VDD5</accession>
<evidence type="ECO:0008006" key="4">
    <source>
        <dbReference type="Google" id="ProtNLM"/>
    </source>
</evidence>
<evidence type="ECO:0000313" key="2">
    <source>
        <dbReference type="EMBL" id="KAJ3490834.1"/>
    </source>
</evidence>